<dbReference type="AlphaFoldDB" id="A0A1L3NFF6"/>
<gene>
    <name evidence="2" type="ORF">NPD5_3648</name>
</gene>
<protein>
    <submittedName>
        <fullName evidence="2">Uncharacterized protein</fullName>
    </submittedName>
</protein>
<organism evidence="2 3">
    <name type="scientific">Clostridium sporogenes</name>
    <dbReference type="NCBI Taxonomy" id="1509"/>
    <lineage>
        <taxon>Bacteria</taxon>
        <taxon>Bacillati</taxon>
        <taxon>Bacillota</taxon>
        <taxon>Clostridia</taxon>
        <taxon>Eubacteriales</taxon>
        <taxon>Clostridiaceae</taxon>
        <taxon>Clostridium</taxon>
    </lineage>
</organism>
<dbReference type="EMBL" id="CP013243">
    <property type="protein sequence ID" value="APH14865.1"/>
    <property type="molecule type" value="Genomic_DNA"/>
</dbReference>
<evidence type="ECO:0000313" key="3">
    <source>
        <dbReference type="Proteomes" id="UP000182204"/>
    </source>
</evidence>
<dbReference type="eggNOG" id="ENOG5030GPP">
    <property type="taxonomic scope" value="Bacteria"/>
</dbReference>
<accession>A0A1L3NFF6</accession>
<dbReference type="Proteomes" id="UP000182204">
    <property type="component" value="Chromosome"/>
</dbReference>
<proteinExistence type="predicted"/>
<evidence type="ECO:0000313" key="2">
    <source>
        <dbReference type="EMBL" id="APH14865.1"/>
    </source>
</evidence>
<reference evidence="2 3" key="1">
    <citation type="submission" date="2015-11" db="EMBL/GenBank/DDBJ databases">
        <authorList>
            <person name="Hill K.K."/>
            <person name="Shirey T.B."/>
            <person name="Raphael B."/>
            <person name="Daligault H.E."/>
            <person name="Davenport K.W."/>
            <person name="Bruce D.C."/>
            <person name="Foley B.T."/>
            <person name="Johnson S.L."/>
        </authorList>
    </citation>
    <scope>NUCLEOTIDE SEQUENCE [LARGE SCALE GENOMIC DNA]</scope>
    <source>
        <strain evidence="2 3">CDC_1632</strain>
    </source>
</reference>
<sequence length="58" mass="6766">MLMEKIPTLKQEDLDHFREAIVGEINTQIKQSKLFEPADPITNEEKQLPDSKENKIEN</sequence>
<evidence type="ECO:0000256" key="1">
    <source>
        <dbReference type="SAM" id="MobiDB-lite"/>
    </source>
</evidence>
<name>A0A1L3NFF6_CLOSG</name>
<feature type="region of interest" description="Disordered" evidence="1">
    <location>
        <begin position="33"/>
        <end position="58"/>
    </location>
</feature>
<feature type="compositionally biased region" description="Basic and acidic residues" evidence="1">
    <location>
        <begin position="43"/>
        <end position="58"/>
    </location>
</feature>